<evidence type="ECO:0000256" key="1">
    <source>
        <dbReference type="ARBA" id="ARBA00004672"/>
    </source>
</evidence>
<name>A0A381R4V8_9ZZZZ</name>
<evidence type="ECO:0000259" key="7">
    <source>
        <dbReference type="Pfam" id="PF01259"/>
    </source>
</evidence>
<evidence type="ECO:0000313" key="8">
    <source>
        <dbReference type="EMBL" id="SUZ84583.1"/>
    </source>
</evidence>
<sequence>MVSTDRQSAFDRVLAAIPYKGAVLNLVSAWWFTQTKDLFPNHLISVPDPNISLVEKCSVFPVEFVVRGYITGTTETSLWTVYSGGARKYCGNSLPEGLKKNDKLNEPMLTPTTKDKVHDKPVSKQEIIALGLMSEKDFEVAAKMSLELFSYGQKVAKENGLILVDTKYEIGKGVDGTIKLVDEIHTPDSSRYWIKTTYQDRIRAGKEPENIDKEFLRLWFAKNCDPYKDESLPDAPDELVVELSARYILLYELITGKKFSFPDLTNINKRMSKNIEEIL</sequence>
<dbReference type="Gene3D" id="3.30.470.20">
    <property type="entry name" value="ATP-grasp fold, B domain"/>
    <property type="match status" value="1"/>
</dbReference>
<dbReference type="UniPathway" id="UPA00074">
    <property type="reaction ID" value="UER00131"/>
</dbReference>
<proteinExistence type="predicted"/>
<dbReference type="GO" id="GO:0006189">
    <property type="term" value="P:'de novo' IMP biosynthetic process"/>
    <property type="evidence" value="ECO:0007669"/>
    <property type="project" value="UniProtKB-UniPathway"/>
</dbReference>
<protein>
    <recommendedName>
        <fullName evidence="2">phosphoribosylaminoimidazolesuccinocarboxamide synthase</fullName>
        <ecNumber evidence="2">6.3.2.6</ecNumber>
    </recommendedName>
</protein>
<keyword evidence="5" id="KW-0658">Purine biosynthesis</keyword>
<accession>A0A381R4V8</accession>
<dbReference type="AlphaFoldDB" id="A0A381R4V8"/>
<dbReference type="CDD" id="cd01414">
    <property type="entry name" value="SAICAR_synt_Sc"/>
    <property type="match status" value="1"/>
</dbReference>
<keyword evidence="3" id="KW-0436">Ligase</keyword>
<gene>
    <name evidence="8" type="ORF">METZ01_LOCUS37437</name>
</gene>
<dbReference type="SUPFAM" id="SSF56104">
    <property type="entry name" value="SAICAR synthase-like"/>
    <property type="match status" value="1"/>
</dbReference>
<dbReference type="GO" id="GO:0004639">
    <property type="term" value="F:phosphoribosylaminoimidazolesuccinocarboxamide synthase activity"/>
    <property type="evidence" value="ECO:0007669"/>
    <property type="project" value="UniProtKB-EC"/>
</dbReference>
<evidence type="ECO:0000256" key="4">
    <source>
        <dbReference type="ARBA" id="ARBA00022741"/>
    </source>
</evidence>
<dbReference type="EMBL" id="UINC01001597">
    <property type="protein sequence ID" value="SUZ84583.1"/>
    <property type="molecule type" value="Genomic_DNA"/>
</dbReference>
<dbReference type="InterPro" id="IPR018236">
    <property type="entry name" value="SAICAR_synthetase_CS"/>
</dbReference>
<dbReference type="GO" id="GO:0005737">
    <property type="term" value="C:cytoplasm"/>
    <property type="evidence" value="ECO:0007669"/>
    <property type="project" value="TreeGrafter"/>
</dbReference>
<dbReference type="EC" id="6.3.2.6" evidence="2"/>
<dbReference type="Gene3D" id="3.30.200.20">
    <property type="entry name" value="Phosphorylase Kinase, domain 1"/>
    <property type="match status" value="1"/>
</dbReference>
<reference evidence="8" key="1">
    <citation type="submission" date="2018-05" db="EMBL/GenBank/DDBJ databases">
        <authorList>
            <person name="Lanie J.A."/>
            <person name="Ng W.-L."/>
            <person name="Kazmierczak K.M."/>
            <person name="Andrzejewski T.M."/>
            <person name="Davidsen T.M."/>
            <person name="Wayne K.J."/>
            <person name="Tettelin H."/>
            <person name="Glass J.I."/>
            <person name="Rusch D."/>
            <person name="Podicherti R."/>
            <person name="Tsui H.-C.T."/>
            <person name="Winkler M.E."/>
        </authorList>
    </citation>
    <scope>NUCLEOTIDE SEQUENCE</scope>
</reference>
<evidence type="ECO:0000256" key="3">
    <source>
        <dbReference type="ARBA" id="ARBA00022598"/>
    </source>
</evidence>
<dbReference type="Pfam" id="PF01259">
    <property type="entry name" value="SAICAR_synt"/>
    <property type="match status" value="1"/>
</dbReference>
<dbReference type="PANTHER" id="PTHR43700">
    <property type="entry name" value="PHOSPHORIBOSYLAMINOIMIDAZOLE-SUCCINOCARBOXAMIDE SYNTHASE"/>
    <property type="match status" value="1"/>
</dbReference>
<comment type="pathway">
    <text evidence="1">Purine metabolism; IMP biosynthesis via de novo pathway; 5-amino-1-(5-phospho-D-ribosyl)imidazole-4-carboxamide from 5-amino-1-(5-phospho-D-ribosyl)imidazole-4-carboxylate: step 1/2.</text>
</comment>
<keyword evidence="6" id="KW-0067">ATP-binding</keyword>
<dbReference type="NCBIfam" id="NF009251">
    <property type="entry name" value="PRK12607.1"/>
    <property type="match status" value="1"/>
</dbReference>
<dbReference type="PROSITE" id="PS01057">
    <property type="entry name" value="SAICAR_SYNTHETASE_1"/>
    <property type="match status" value="1"/>
</dbReference>
<dbReference type="InterPro" id="IPR028923">
    <property type="entry name" value="SAICAR_synt/ADE2_N"/>
</dbReference>
<evidence type="ECO:0000256" key="2">
    <source>
        <dbReference type="ARBA" id="ARBA00012217"/>
    </source>
</evidence>
<keyword evidence="4" id="KW-0547">Nucleotide-binding</keyword>
<evidence type="ECO:0000256" key="6">
    <source>
        <dbReference type="ARBA" id="ARBA00022840"/>
    </source>
</evidence>
<evidence type="ECO:0000256" key="5">
    <source>
        <dbReference type="ARBA" id="ARBA00022755"/>
    </source>
</evidence>
<dbReference type="PANTHER" id="PTHR43700:SF1">
    <property type="entry name" value="PHOSPHORIBOSYLAMINOIMIDAZOLE-SUCCINOCARBOXAMIDE SYNTHASE"/>
    <property type="match status" value="1"/>
</dbReference>
<organism evidence="8">
    <name type="scientific">marine metagenome</name>
    <dbReference type="NCBI Taxonomy" id="408172"/>
    <lineage>
        <taxon>unclassified sequences</taxon>
        <taxon>metagenomes</taxon>
        <taxon>ecological metagenomes</taxon>
    </lineage>
</organism>
<dbReference type="GO" id="GO:0005524">
    <property type="term" value="F:ATP binding"/>
    <property type="evidence" value="ECO:0007669"/>
    <property type="project" value="UniProtKB-KW"/>
</dbReference>
<feature type="domain" description="SAICAR synthetase/ADE2 N-terminal" evidence="7">
    <location>
        <begin position="1"/>
        <end position="230"/>
    </location>
</feature>
<dbReference type="PROSITE" id="PS01058">
    <property type="entry name" value="SAICAR_SYNTHETASE_2"/>
    <property type="match status" value="1"/>
</dbReference>